<dbReference type="EMBL" id="MLAW01000009">
    <property type="protein sequence ID" value="OJJ26201.1"/>
    <property type="molecule type" value="Genomic_DNA"/>
</dbReference>
<dbReference type="InterPro" id="IPR011047">
    <property type="entry name" value="Quinoprotein_ADH-like_sf"/>
</dbReference>
<dbReference type="SMART" id="SM00320">
    <property type="entry name" value="WD40"/>
    <property type="match status" value="4"/>
</dbReference>
<dbReference type="PROSITE" id="PS50082">
    <property type="entry name" value="WD_REPEATS_2"/>
    <property type="match status" value="1"/>
</dbReference>
<evidence type="ECO:0000256" key="1">
    <source>
        <dbReference type="ARBA" id="ARBA00022574"/>
    </source>
</evidence>
<dbReference type="AlphaFoldDB" id="A0A1L9QU56"/>
<keyword evidence="2" id="KW-0677">Repeat</keyword>
<keyword evidence="5" id="KW-1185">Reference proteome</keyword>
<dbReference type="Proteomes" id="UP000183940">
    <property type="component" value="Unassembled WGS sequence"/>
</dbReference>
<evidence type="ECO:0000256" key="3">
    <source>
        <dbReference type="PROSITE-ProRule" id="PRU00221"/>
    </source>
</evidence>
<dbReference type="STRING" id="1925591.BI308_07295"/>
<gene>
    <name evidence="4" type="ORF">BI308_07295</name>
</gene>
<feature type="repeat" description="WD" evidence="3">
    <location>
        <begin position="309"/>
        <end position="333"/>
    </location>
</feature>
<dbReference type="InterPro" id="IPR001680">
    <property type="entry name" value="WD40_rpt"/>
</dbReference>
<dbReference type="Gene3D" id="2.130.10.10">
    <property type="entry name" value="YVTN repeat-like/Quinoprotein amine dehydrogenase"/>
    <property type="match status" value="2"/>
</dbReference>
<comment type="caution">
    <text evidence="4">The sequence shown here is derived from an EMBL/GenBank/DDBJ whole genome shotgun (WGS) entry which is preliminary data.</text>
</comment>
<name>A0A1L9QU56_9CYAN</name>
<dbReference type="PANTHER" id="PTHR44019:SF8">
    <property type="entry name" value="POC1 CENTRIOLAR PROTEIN HOMOLOG"/>
    <property type="match status" value="1"/>
</dbReference>
<dbReference type="SUPFAM" id="SSF50998">
    <property type="entry name" value="Quinoprotein alcohol dehydrogenase-like"/>
    <property type="match status" value="1"/>
</dbReference>
<dbReference type="PANTHER" id="PTHR44019">
    <property type="entry name" value="WD REPEAT-CONTAINING PROTEIN 55"/>
    <property type="match status" value="1"/>
</dbReference>
<proteinExistence type="predicted"/>
<sequence>MSESFSADCPTSHYSSFQQLHTLEGGAVYQDILWAFPFALTPDSQRLITVELHKTLKIWDFQQGLLQVFLGDRQTLSHAQFLHLSPDGKRCYILYHERPNRYEKRYYIEVKDISTGEIFNTIESKQDWIDSIVVSPDEKLLTLSNPRKGFEVWDLQAKHKLYFQPIPPSRYLRHFTLQFSLDGQLLLYNVDGKTQIYKSYSGTQLYSILWEDGGNYRPIHICADRTTAIGLDYRGFIQQWELTTGGLIQRWQLPNPEVSKASFFSSDGVVLCGVFKTGEIKIWNWKTGELLNTLYCPTYHQRGYQYYSIQTVQFTRDNQFMLTSGTDYTIRIWGNTQYQSCNPPFRYDQDMHQRRSDREQRLLENLFRGAFND</sequence>
<evidence type="ECO:0000313" key="5">
    <source>
        <dbReference type="Proteomes" id="UP000183940"/>
    </source>
</evidence>
<evidence type="ECO:0008006" key="6">
    <source>
        <dbReference type="Google" id="ProtNLM"/>
    </source>
</evidence>
<protein>
    <recommendedName>
        <fullName evidence="6">Anaphase-promoting complex subunit 4 WD40 domain-containing protein</fullName>
    </recommendedName>
</protein>
<evidence type="ECO:0000313" key="4">
    <source>
        <dbReference type="EMBL" id="OJJ26201.1"/>
    </source>
</evidence>
<keyword evidence="1 3" id="KW-0853">WD repeat</keyword>
<evidence type="ECO:0000256" key="2">
    <source>
        <dbReference type="ARBA" id="ARBA00022737"/>
    </source>
</evidence>
<reference evidence="4" key="1">
    <citation type="submission" date="2016-10" db="EMBL/GenBank/DDBJ databases">
        <title>CRISPR-Cas defence system in Roseofilum reptotaenium: evidence of a bacteriophage-cyanobacterium arms race in the coral black band disease.</title>
        <authorList>
            <person name="Buerger P."/>
            <person name="Wood-Charlson E.M."/>
            <person name="Weynberg K.D."/>
            <person name="Willis B."/>
            <person name="Van Oppen M.J."/>
        </authorList>
    </citation>
    <scope>NUCLEOTIDE SEQUENCE [LARGE SCALE GENOMIC DNA]</scope>
    <source>
        <strain evidence="4">AO1-A</strain>
    </source>
</reference>
<dbReference type="InterPro" id="IPR015943">
    <property type="entry name" value="WD40/YVTN_repeat-like_dom_sf"/>
</dbReference>
<dbReference type="InterPro" id="IPR050505">
    <property type="entry name" value="WDR55/POC1"/>
</dbReference>
<accession>A0A1L9QU56</accession>
<dbReference type="Pfam" id="PF00400">
    <property type="entry name" value="WD40"/>
    <property type="match status" value="1"/>
</dbReference>
<organism evidence="4 5">
    <name type="scientific">Roseofilum reptotaenium AO1-A</name>
    <dbReference type="NCBI Taxonomy" id="1925591"/>
    <lineage>
        <taxon>Bacteria</taxon>
        <taxon>Bacillati</taxon>
        <taxon>Cyanobacteriota</taxon>
        <taxon>Cyanophyceae</taxon>
        <taxon>Desertifilales</taxon>
        <taxon>Desertifilaceae</taxon>
        <taxon>Roseofilum</taxon>
    </lineage>
</organism>